<evidence type="ECO:0000313" key="3">
    <source>
        <dbReference type="Proteomes" id="UP000037084"/>
    </source>
</evidence>
<accession>A0A0L8M5F3</accession>
<protein>
    <submittedName>
        <fullName evidence="2">Uncharacterized protein</fullName>
    </submittedName>
</protein>
<dbReference type="Proteomes" id="UP000037084">
    <property type="component" value="Unassembled WGS sequence"/>
</dbReference>
<dbReference type="OrthoDB" id="4329046at2"/>
<comment type="caution">
    <text evidence="2">The sequence shown here is derived from an EMBL/GenBank/DDBJ whole genome shotgun (WGS) entry which is preliminary data.</text>
</comment>
<dbReference type="AlphaFoldDB" id="A0A0L8M5F3"/>
<reference evidence="3" key="1">
    <citation type="submission" date="2015-07" db="EMBL/GenBank/DDBJ databases">
        <authorList>
            <consortium name="Consortium for Microbial Forensics and Genomics (microFORGE)"/>
            <person name="Knight B.M."/>
            <person name="Roberts D.P."/>
            <person name="Lin D."/>
            <person name="Hari K."/>
            <person name="Fletcher J."/>
            <person name="Melcher U."/>
            <person name="Blagden T."/>
            <person name="Winegar R.A."/>
        </authorList>
    </citation>
    <scope>NUCLEOTIDE SEQUENCE [LARGE SCALE GENOMIC DNA]</scope>
    <source>
        <strain evidence="3">NRRL B-1447</strain>
    </source>
</reference>
<proteinExistence type="predicted"/>
<name>A0A0L8M5F3_STRVG</name>
<evidence type="ECO:0000256" key="1">
    <source>
        <dbReference type="SAM" id="MobiDB-lite"/>
    </source>
</evidence>
<dbReference type="EMBL" id="LGUV01000364">
    <property type="protein sequence ID" value="KOG45554.1"/>
    <property type="molecule type" value="Genomic_DNA"/>
</dbReference>
<organism evidence="2 3">
    <name type="scientific">Streptomyces virginiae</name>
    <name type="common">Streptomyces cinnamonensis</name>
    <dbReference type="NCBI Taxonomy" id="1961"/>
    <lineage>
        <taxon>Bacteria</taxon>
        <taxon>Bacillati</taxon>
        <taxon>Actinomycetota</taxon>
        <taxon>Actinomycetes</taxon>
        <taxon>Kitasatosporales</taxon>
        <taxon>Streptomycetaceae</taxon>
        <taxon>Streptomyces</taxon>
    </lineage>
</organism>
<evidence type="ECO:0000313" key="2">
    <source>
        <dbReference type="EMBL" id="KOG45554.1"/>
    </source>
</evidence>
<dbReference type="RefSeq" id="WP_053176385.1">
    <property type="nucleotide sequence ID" value="NZ_LGUV01000364.1"/>
</dbReference>
<dbReference type="PATRIC" id="fig|1961.12.peg.6916"/>
<feature type="region of interest" description="Disordered" evidence="1">
    <location>
        <begin position="1"/>
        <end position="25"/>
    </location>
</feature>
<sequence length="82" mass="8866">MTTIPAARSEDRRAPVAGLSAHSTALRAHADRLRASAEAIDRRGPEAEAFRRQVETLAARCVTAADGLTLSATHLEAYERPR</sequence>
<gene>
    <name evidence="2" type="ORF">ADK75_31190</name>
</gene>